<gene>
    <name evidence="2" type="ORF">CK203_101102</name>
</gene>
<feature type="region of interest" description="Disordered" evidence="1">
    <location>
        <begin position="217"/>
        <end position="274"/>
    </location>
</feature>
<reference evidence="2 3" key="1">
    <citation type="journal article" date="2018" name="PLoS Genet.">
        <title>Population sequencing reveals clonal diversity and ancestral inbreeding in the grapevine cultivar Chardonnay.</title>
        <authorList>
            <person name="Roach M.J."/>
            <person name="Johnson D.L."/>
            <person name="Bohlmann J."/>
            <person name="van Vuuren H.J."/>
            <person name="Jones S.J."/>
            <person name="Pretorius I.S."/>
            <person name="Schmidt S.A."/>
            <person name="Borneman A.R."/>
        </authorList>
    </citation>
    <scope>NUCLEOTIDE SEQUENCE [LARGE SCALE GENOMIC DNA]</scope>
    <source>
        <strain evidence="3">cv. Chardonnay</strain>
        <tissue evidence="2">Leaf</tissue>
    </source>
</reference>
<accession>A0A438CFE9</accession>
<sequence length="405" mass="43779">MFVNKEATSSNSSRDAHAEKSVDKLNVREFRERFCIPNGVFMELMDGEAASTEKTEDNAIFFTNEQFNARLQFPLPSLFKEFLHFTQIFPAYIRINMVRVLMGCSILSIPGPLAAGASGFDEGRSQGTCVGPGCLGWATGAFGEAVLPKPFVGLSDGLISLVANNAGPDKRGRVVEWAYVINILLKKLPKKVVSGKHYVLKDLPFYKEVRKADAQARQARLDEREGRRKDETLRRAPGKKRSSPSLPTGAPAKKKKKMGVTIRTPDPSVLPSVSSGSAHITCLNGSGPSMSATRRLVLLAEEATSMNQPDSPHPDADAVGASCTGTLPPAVSPTEETGVESQGLPPCEPSSLAPVPVNGPTTRRSRPACDLKSASSGGFRIVFWKPSKSAAHPSKRIIRRGVRRR</sequence>
<protein>
    <submittedName>
        <fullName evidence="2">Uncharacterized protein</fullName>
    </submittedName>
</protein>
<evidence type="ECO:0000313" key="2">
    <source>
        <dbReference type="EMBL" id="RVW21931.1"/>
    </source>
</evidence>
<evidence type="ECO:0000313" key="3">
    <source>
        <dbReference type="Proteomes" id="UP000288805"/>
    </source>
</evidence>
<evidence type="ECO:0000256" key="1">
    <source>
        <dbReference type="SAM" id="MobiDB-lite"/>
    </source>
</evidence>
<feature type="compositionally biased region" description="Basic and acidic residues" evidence="1">
    <location>
        <begin position="217"/>
        <end position="234"/>
    </location>
</feature>
<dbReference type="EMBL" id="QGNW01002260">
    <property type="protein sequence ID" value="RVW21931.1"/>
    <property type="molecule type" value="Genomic_DNA"/>
</dbReference>
<proteinExistence type="predicted"/>
<comment type="caution">
    <text evidence="2">The sequence shown here is derived from an EMBL/GenBank/DDBJ whole genome shotgun (WGS) entry which is preliminary data.</text>
</comment>
<dbReference type="AlphaFoldDB" id="A0A438CFE9"/>
<organism evidence="2 3">
    <name type="scientific">Vitis vinifera</name>
    <name type="common">Grape</name>
    <dbReference type="NCBI Taxonomy" id="29760"/>
    <lineage>
        <taxon>Eukaryota</taxon>
        <taxon>Viridiplantae</taxon>
        <taxon>Streptophyta</taxon>
        <taxon>Embryophyta</taxon>
        <taxon>Tracheophyta</taxon>
        <taxon>Spermatophyta</taxon>
        <taxon>Magnoliopsida</taxon>
        <taxon>eudicotyledons</taxon>
        <taxon>Gunneridae</taxon>
        <taxon>Pentapetalae</taxon>
        <taxon>rosids</taxon>
        <taxon>Vitales</taxon>
        <taxon>Vitaceae</taxon>
        <taxon>Viteae</taxon>
        <taxon>Vitis</taxon>
    </lineage>
</organism>
<name>A0A438CFE9_VITVI</name>
<feature type="region of interest" description="Disordered" evidence="1">
    <location>
        <begin position="331"/>
        <end position="373"/>
    </location>
</feature>
<dbReference type="Proteomes" id="UP000288805">
    <property type="component" value="Unassembled WGS sequence"/>
</dbReference>